<keyword evidence="1" id="KW-0812">Transmembrane</keyword>
<evidence type="ECO:0000313" key="3">
    <source>
        <dbReference type="Proteomes" id="UP001202328"/>
    </source>
</evidence>
<keyword evidence="1" id="KW-0472">Membrane</keyword>
<reference evidence="2" key="1">
    <citation type="submission" date="2022-04" db="EMBL/GenBank/DDBJ databases">
        <title>A functionally conserved STORR gene fusion in Papaver species that diverged 16.8 million years ago.</title>
        <authorList>
            <person name="Catania T."/>
        </authorList>
    </citation>
    <scope>NUCLEOTIDE SEQUENCE</scope>
    <source>
        <strain evidence="2">S-188037</strain>
    </source>
</reference>
<keyword evidence="3" id="KW-1185">Reference proteome</keyword>
<accession>A0AAD4SL99</accession>
<sequence length="121" mass="13741">MKAKIVSFIKDKKLWDMGNGEKIVAAGTYNTACKLKLKSYKFSIKSVILFTIANKRNFLAHHCIKLAKAHPPRELALQTYVVLSKLGGRVYVLGYIFWCLLSRFWCGTLITGFKVKISILI</sequence>
<evidence type="ECO:0000313" key="2">
    <source>
        <dbReference type="EMBL" id="KAI3911978.1"/>
    </source>
</evidence>
<proteinExistence type="predicted"/>
<evidence type="ECO:0000256" key="1">
    <source>
        <dbReference type="SAM" id="Phobius"/>
    </source>
</evidence>
<keyword evidence="1" id="KW-1133">Transmembrane helix</keyword>
<feature type="transmembrane region" description="Helical" evidence="1">
    <location>
        <begin position="90"/>
        <end position="113"/>
    </location>
</feature>
<dbReference type="EMBL" id="JAJJMB010009862">
    <property type="protein sequence ID" value="KAI3911978.1"/>
    <property type="molecule type" value="Genomic_DNA"/>
</dbReference>
<dbReference type="Proteomes" id="UP001202328">
    <property type="component" value="Unassembled WGS sequence"/>
</dbReference>
<comment type="caution">
    <text evidence="2">The sequence shown here is derived from an EMBL/GenBank/DDBJ whole genome shotgun (WGS) entry which is preliminary data.</text>
</comment>
<dbReference type="AlphaFoldDB" id="A0AAD4SL99"/>
<name>A0AAD4SL99_9MAGN</name>
<organism evidence="2 3">
    <name type="scientific">Papaver atlanticum</name>
    <dbReference type="NCBI Taxonomy" id="357466"/>
    <lineage>
        <taxon>Eukaryota</taxon>
        <taxon>Viridiplantae</taxon>
        <taxon>Streptophyta</taxon>
        <taxon>Embryophyta</taxon>
        <taxon>Tracheophyta</taxon>
        <taxon>Spermatophyta</taxon>
        <taxon>Magnoliopsida</taxon>
        <taxon>Ranunculales</taxon>
        <taxon>Papaveraceae</taxon>
        <taxon>Papaveroideae</taxon>
        <taxon>Papaver</taxon>
    </lineage>
</organism>
<protein>
    <submittedName>
        <fullName evidence="2">Uncharacterized protein</fullName>
    </submittedName>
</protein>
<gene>
    <name evidence="2" type="ORF">MKW98_010922</name>
</gene>